<name>D8QGW8_SCHCM</name>
<dbReference type="HOGENOM" id="CLU_874812_0_0_1"/>
<sequence length="318" mass="35061">MLGHHLHRLRRPPECLPPQRRRGWRRCGLRLHHYPLRRRLQRALKLTCHFHPSTLLAFVPLTSRCLGRGRKTTDFGCAPLRVVGMHALVGVSRTCSRCLPISRGSVLRGLEGISTGAGDALARCRRRVLASDTGERASSTPAKRLQPQRHALFLNIDMSYVVKRADPTASTSTLIAMPLARSAPRGQRAVSKTAAKATNKGEGSEYQHEGDEPGRRVCLRIVYPCVVLRDAIASFSLTRSRHARGPRTPLQDALAPKIEGSARLRQPCPLQVARDRRLGRTGSWSTTLRTAVDDAQDRGRPSPGPPSTTLAGLAFTIR</sequence>
<proteinExistence type="predicted"/>
<evidence type="ECO:0000313" key="1">
    <source>
        <dbReference type="EMBL" id="EFI92836.1"/>
    </source>
</evidence>
<evidence type="ECO:0000313" key="2">
    <source>
        <dbReference type="Proteomes" id="UP000007431"/>
    </source>
</evidence>
<dbReference type="Proteomes" id="UP000007431">
    <property type="component" value="Unassembled WGS sequence"/>
</dbReference>
<dbReference type="VEuPathDB" id="FungiDB:SCHCODRAFT_02516124"/>
<protein>
    <submittedName>
        <fullName evidence="1">Expressed protein</fullName>
    </submittedName>
</protein>
<gene>
    <name evidence="1" type="ORF">SCHCODRAFT_258504</name>
</gene>
<dbReference type="InParanoid" id="D8QGW8"/>
<organism evidence="2">
    <name type="scientific">Schizophyllum commune (strain H4-8 / FGSC 9210)</name>
    <name type="common">Split gill fungus</name>
    <dbReference type="NCBI Taxonomy" id="578458"/>
    <lineage>
        <taxon>Eukaryota</taxon>
        <taxon>Fungi</taxon>
        <taxon>Dikarya</taxon>
        <taxon>Basidiomycota</taxon>
        <taxon>Agaricomycotina</taxon>
        <taxon>Agaricomycetes</taxon>
        <taxon>Agaricomycetidae</taxon>
        <taxon>Agaricales</taxon>
        <taxon>Schizophyllaceae</taxon>
        <taxon>Schizophyllum</taxon>
    </lineage>
</organism>
<accession>D8QGW8</accession>
<dbReference type="RefSeq" id="XP_003027739.1">
    <property type="nucleotide sequence ID" value="XM_003027693.1"/>
</dbReference>
<dbReference type="EMBL" id="GL377312">
    <property type="protein sequence ID" value="EFI92836.1"/>
    <property type="molecule type" value="Genomic_DNA"/>
</dbReference>
<dbReference type="KEGG" id="scm:SCHCO_02516124"/>
<dbReference type="GeneID" id="9597245"/>
<dbReference type="AlphaFoldDB" id="D8QGW8"/>
<reference evidence="1 2" key="1">
    <citation type="journal article" date="2010" name="Nat. Biotechnol.">
        <title>Genome sequence of the model mushroom Schizophyllum commune.</title>
        <authorList>
            <person name="Ohm R.A."/>
            <person name="de Jong J.F."/>
            <person name="Lugones L.G."/>
            <person name="Aerts A."/>
            <person name="Kothe E."/>
            <person name="Stajich J.E."/>
            <person name="de Vries R.P."/>
            <person name="Record E."/>
            <person name="Levasseur A."/>
            <person name="Baker S.E."/>
            <person name="Bartholomew K.A."/>
            <person name="Coutinho P.M."/>
            <person name="Erdmann S."/>
            <person name="Fowler T.J."/>
            <person name="Gathman A.C."/>
            <person name="Lombard V."/>
            <person name="Henrissat B."/>
            <person name="Knabe N."/>
            <person name="Kuees U."/>
            <person name="Lilly W.W."/>
            <person name="Lindquist E."/>
            <person name="Lucas S."/>
            <person name="Magnuson J.K."/>
            <person name="Piumi F."/>
            <person name="Raudaskoski M."/>
            <person name="Salamov A."/>
            <person name="Schmutz J."/>
            <person name="Schwarze F.W.M.R."/>
            <person name="vanKuyk P.A."/>
            <person name="Horton J.S."/>
            <person name="Grigoriev I.V."/>
            <person name="Woesten H.A.B."/>
        </authorList>
    </citation>
    <scope>NUCLEOTIDE SEQUENCE [LARGE SCALE GENOMIC DNA]</scope>
    <source>
        <strain evidence="2">H4-8 / FGSC 9210</strain>
    </source>
</reference>
<keyword evidence="2" id="KW-1185">Reference proteome</keyword>